<protein>
    <submittedName>
        <fullName evidence="1">Uncharacterized protein</fullName>
    </submittedName>
</protein>
<comment type="caution">
    <text evidence="1">The sequence shown here is derived from an EMBL/GenBank/DDBJ whole genome shotgun (WGS) entry which is preliminary data.</text>
</comment>
<proteinExistence type="predicted"/>
<name>A0A8X6F819_TRICU</name>
<gene>
    <name evidence="1" type="primary">AVEN_224796_1</name>
    <name evidence="1" type="ORF">TNCT_204251</name>
</gene>
<dbReference type="Proteomes" id="UP000887116">
    <property type="component" value="Unassembled WGS sequence"/>
</dbReference>
<keyword evidence="2" id="KW-1185">Reference proteome</keyword>
<accession>A0A8X6F819</accession>
<sequence>MLYFCRYLESIVEKAHALQTITMEQYAHILQFYEEDIFVIVGQEGVDSLRSFIPHLEQTCYDSSKDLYFMKVKEWPHLKFMCLKCAPSNPCIWKYFTEQDEELFEYRIDTFSILCPISMLAGDSSDSSGHGTN</sequence>
<reference evidence="1" key="1">
    <citation type="submission" date="2020-07" db="EMBL/GenBank/DDBJ databases">
        <title>Multicomponent nature underlies the extraordinary mechanical properties of spider dragline silk.</title>
        <authorList>
            <person name="Kono N."/>
            <person name="Nakamura H."/>
            <person name="Mori M."/>
            <person name="Yoshida Y."/>
            <person name="Ohtoshi R."/>
            <person name="Malay A.D."/>
            <person name="Moran D.A.P."/>
            <person name="Tomita M."/>
            <person name="Numata K."/>
            <person name="Arakawa K."/>
        </authorList>
    </citation>
    <scope>NUCLEOTIDE SEQUENCE</scope>
</reference>
<evidence type="ECO:0000313" key="1">
    <source>
        <dbReference type="EMBL" id="GFQ73570.1"/>
    </source>
</evidence>
<organism evidence="1 2">
    <name type="scientific">Trichonephila clavata</name>
    <name type="common">Joro spider</name>
    <name type="synonym">Nephila clavata</name>
    <dbReference type="NCBI Taxonomy" id="2740835"/>
    <lineage>
        <taxon>Eukaryota</taxon>
        <taxon>Metazoa</taxon>
        <taxon>Ecdysozoa</taxon>
        <taxon>Arthropoda</taxon>
        <taxon>Chelicerata</taxon>
        <taxon>Arachnida</taxon>
        <taxon>Araneae</taxon>
        <taxon>Araneomorphae</taxon>
        <taxon>Entelegynae</taxon>
        <taxon>Araneoidea</taxon>
        <taxon>Nephilidae</taxon>
        <taxon>Trichonephila</taxon>
    </lineage>
</organism>
<dbReference type="AlphaFoldDB" id="A0A8X6F819"/>
<dbReference type="EMBL" id="BMAO01031246">
    <property type="protein sequence ID" value="GFQ73570.1"/>
    <property type="molecule type" value="Genomic_DNA"/>
</dbReference>
<evidence type="ECO:0000313" key="2">
    <source>
        <dbReference type="Proteomes" id="UP000887116"/>
    </source>
</evidence>